<keyword evidence="4" id="KW-0378">Hydrolase</keyword>
<evidence type="ECO:0000256" key="6">
    <source>
        <dbReference type="ARBA" id="ARBA00023136"/>
    </source>
</evidence>
<keyword evidence="6 7" id="KW-0472">Membrane</keyword>
<evidence type="ECO:0000256" key="5">
    <source>
        <dbReference type="ARBA" id="ARBA00022989"/>
    </source>
</evidence>
<dbReference type="Proteomes" id="UP000254134">
    <property type="component" value="Unassembled WGS sequence"/>
</dbReference>
<evidence type="ECO:0000256" key="7">
    <source>
        <dbReference type="SAM" id="Phobius"/>
    </source>
</evidence>
<reference evidence="9 10" key="1">
    <citation type="submission" date="2018-07" db="EMBL/GenBank/DDBJ databases">
        <title>High-quality-draft genome sequence of Gaiella occulta.</title>
        <authorList>
            <person name="Severino R."/>
            <person name="Froufe H.J.C."/>
            <person name="Rainey F.A."/>
            <person name="Barroso C."/>
            <person name="Albuquerque L."/>
            <person name="Lobo-Da-Cunha A."/>
            <person name="Da Costa M.S."/>
            <person name="Egas C."/>
        </authorList>
    </citation>
    <scope>NUCLEOTIDE SEQUENCE [LARGE SCALE GENOMIC DNA]</scope>
    <source>
        <strain evidence="9 10">F2-233</strain>
    </source>
</reference>
<dbReference type="Gene3D" id="1.20.1540.10">
    <property type="entry name" value="Rhomboid-like"/>
    <property type="match status" value="1"/>
</dbReference>
<comment type="similarity">
    <text evidence="2">Belongs to the peptidase S54 family.</text>
</comment>
<feature type="transmembrane region" description="Helical" evidence="7">
    <location>
        <begin position="204"/>
        <end position="223"/>
    </location>
</feature>
<dbReference type="EMBL" id="QQZY01000002">
    <property type="protein sequence ID" value="RDI75086.1"/>
    <property type="molecule type" value="Genomic_DNA"/>
</dbReference>
<dbReference type="InterPro" id="IPR022764">
    <property type="entry name" value="Peptidase_S54_rhomboid_dom"/>
</dbReference>
<organism evidence="9 10">
    <name type="scientific">Gaiella occulta</name>
    <dbReference type="NCBI Taxonomy" id="1002870"/>
    <lineage>
        <taxon>Bacteria</taxon>
        <taxon>Bacillati</taxon>
        <taxon>Actinomycetota</taxon>
        <taxon>Thermoleophilia</taxon>
        <taxon>Gaiellales</taxon>
        <taxon>Gaiellaceae</taxon>
        <taxon>Gaiella</taxon>
    </lineage>
</organism>
<reference evidence="10" key="2">
    <citation type="journal article" date="2019" name="MicrobiologyOpen">
        <title>High-quality draft genome sequence of Gaiella occulta isolated from a 150 meter deep mineral water borehole and comparison with the genome sequences of other deep-branching lineages of the phylum Actinobacteria.</title>
        <authorList>
            <person name="Severino R."/>
            <person name="Froufe H.J.C."/>
            <person name="Barroso C."/>
            <person name="Albuquerque L."/>
            <person name="Lobo-da-Cunha A."/>
            <person name="da Costa M.S."/>
            <person name="Egas C."/>
        </authorList>
    </citation>
    <scope>NUCLEOTIDE SEQUENCE [LARGE SCALE GENOMIC DNA]</scope>
    <source>
        <strain evidence="10">F2-233</strain>
    </source>
</reference>
<accession>A0A7M2YYC5</accession>
<dbReference type="PANTHER" id="PTHR43731">
    <property type="entry name" value="RHOMBOID PROTEASE"/>
    <property type="match status" value="1"/>
</dbReference>
<dbReference type="InterPro" id="IPR035952">
    <property type="entry name" value="Rhomboid-like_sf"/>
</dbReference>
<feature type="transmembrane region" description="Helical" evidence="7">
    <location>
        <begin position="116"/>
        <end position="143"/>
    </location>
</feature>
<dbReference type="SUPFAM" id="SSF144091">
    <property type="entry name" value="Rhomboid-like"/>
    <property type="match status" value="1"/>
</dbReference>
<comment type="subcellular location">
    <subcellularLocation>
        <location evidence="1">Membrane</location>
        <topology evidence="1">Multi-pass membrane protein</topology>
    </subcellularLocation>
</comment>
<evidence type="ECO:0000256" key="3">
    <source>
        <dbReference type="ARBA" id="ARBA00022692"/>
    </source>
</evidence>
<dbReference type="InterPro" id="IPR050925">
    <property type="entry name" value="Rhomboid_protease_S54"/>
</dbReference>
<evidence type="ECO:0000259" key="8">
    <source>
        <dbReference type="Pfam" id="PF01694"/>
    </source>
</evidence>
<keyword evidence="10" id="KW-1185">Reference proteome</keyword>
<feature type="domain" description="Peptidase S54 rhomboid" evidence="8">
    <location>
        <begin position="114"/>
        <end position="243"/>
    </location>
</feature>
<keyword evidence="3 7" id="KW-0812">Transmembrane</keyword>
<dbReference type="RefSeq" id="WP_114795326.1">
    <property type="nucleotide sequence ID" value="NZ_QQZY01000002.1"/>
</dbReference>
<evidence type="ECO:0000256" key="2">
    <source>
        <dbReference type="ARBA" id="ARBA00009045"/>
    </source>
</evidence>
<name>A0A7M2YYC5_9ACTN</name>
<comment type="caution">
    <text evidence="9">The sequence shown here is derived from an EMBL/GenBank/DDBJ whole genome shotgun (WGS) entry which is preliminary data.</text>
</comment>
<sequence length="281" mass="29414">MSDTPHCYRHPDRETRVSCSECGRPICEDCMTFAPVGIRCPDHASVGAAAPGPVRTVRTVRRRAGAVAAPATTALVGINVLVYLITVAQGFGIDNPGGKLFSDWVLVGVLVDQGDWWRLVTAMFLHAGILHLAFNMLALYWLGSIVERALGTPRYLLLYFVSGIAGSAGALVFSSPLALTVGASGAIFGVMGALLILEYRATGSLAGQAMMLIVLNLAITFAVPGISKGGHLGGLLGGILATLAFEEGRRRRVPALGPVLVIAVGIASLAVAYLRVTGYTL</sequence>
<feature type="transmembrane region" description="Helical" evidence="7">
    <location>
        <begin position="155"/>
        <end position="173"/>
    </location>
</feature>
<evidence type="ECO:0000313" key="9">
    <source>
        <dbReference type="EMBL" id="RDI75086.1"/>
    </source>
</evidence>
<dbReference type="GO" id="GO:0004252">
    <property type="term" value="F:serine-type endopeptidase activity"/>
    <property type="evidence" value="ECO:0007669"/>
    <property type="project" value="InterPro"/>
</dbReference>
<dbReference type="Pfam" id="PF01694">
    <property type="entry name" value="Rhomboid"/>
    <property type="match status" value="1"/>
</dbReference>
<keyword evidence="5 7" id="KW-1133">Transmembrane helix</keyword>
<feature type="transmembrane region" description="Helical" evidence="7">
    <location>
        <begin position="253"/>
        <end position="274"/>
    </location>
</feature>
<dbReference type="AlphaFoldDB" id="A0A7M2YYC5"/>
<protein>
    <submittedName>
        <fullName evidence="9">Putative membrane protein rhomboid-like</fullName>
    </submittedName>
</protein>
<proteinExistence type="inferred from homology"/>
<feature type="transmembrane region" description="Helical" evidence="7">
    <location>
        <begin position="64"/>
        <end position="85"/>
    </location>
</feature>
<gene>
    <name evidence="9" type="ORF">Gocc_0884</name>
</gene>
<dbReference type="PANTHER" id="PTHR43731:SF14">
    <property type="entry name" value="PRESENILIN-ASSOCIATED RHOMBOID-LIKE PROTEIN, MITOCHONDRIAL"/>
    <property type="match status" value="1"/>
</dbReference>
<dbReference type="OrthoDB" id="9807874at2"/>
<dbReference type="GO" id="GO:0016020">
    <property type="term" value="C:membrane"/>
    <property type="evidence" value="ECO:0007669"/>
    <property type="project" value="UniProtKB-SubCell"/>
</dbReference>
<dbReference type="SUPFAM" id="SSF57845">
    <property type="entry name" value="B-box zinc-binding domain"/>
    <property type="match status" value="1"/>
</dbReference>
<feature type="transmembrane region" description="Helical" evidence="7">
    <location>
        <begin position="179"/>
        <end position="197"/>
    </location>
</feature>
<evidence type="ECO:0000313" key="10">
    <source>
        <dbReference type="Proteomes" id="UP000254134"/>
    </source>
</evidence>
<evidence type="ECO:0000256" key="1">
    <source>
        <dbReference type="ARBA" id="ARBA00004141"/>
    </source>
</evidence>
<evidence type="ECO:0000256" key="4">
    <source>
        <dbReference type="ARBA" id="ARBA00022801"/>
    </source>
</evidence>